<evidence type="ECO:0000256" key="7">
    <source>
        <dbReference type="ARBA" id="ARBA00023002"/>
    </source>
</evidence>
<accession>A0A8H4WN54</accession>
<evidence type="ECO:0000256" key="8">
    <source>
        <dbReference type="ARBA" id="ARBA00023797"/>
    </source>
</evidence>
<dbReference type="Pfam" id="PF00667">
    <property type="entry name" value="FAD_binding_1"/>
    <property type="match status" value="1"/>
</dbReference>
<dbReference type="Proteomes" id="UP000604273">
    <property type="component" value="Unassembled WGS sequence"/>
</dbReference>
<evidence type="ECO:0000313" key="12">
    <source>
        <dbReference type="Proteomes" id="UP000604273"/>
    </source>
</evidence>
<keyword evidence="4" id="KW-0288">FMN</keyword>
<dbReference type="InterPro" id="IPR039261">
    <property type="entry name" value="FNR_nucleotide-bd"/>
</dbReference>
<keyword evidence="5" id="KW-0274">FAD</keyword>
<organism evidence="11 12">
    <name type="scientific">Fusarium gaditjirri</name>
    <dbReference type="NCBI Taxonomy" id="282569"/>
    <lineage>
        <taxon>Eukaryota</taxon>
        <taxon>Fungi</taxon>
        <taxon>Dikarya</taxon>
        <taxon>Ascomycota</taxon>
        <taxon>Pezizomycotina</taxon>
        <taxon>Sordariomycetes</taxon>
        <taxon>Hypocreomycetidae</taxon>
        <taxon>Hypocreales</taxon>
        <taxon>Nectriaceae</taxon>
        <taxon>Fusarium</taxon>
        <taxon>Fusarium nisikadoi species complex</taxon>
    </lineage>
</organism>
<evidence type="ECO:0000256" key="4">
    <source>
        <dbReference type="ARBA" id="ARBA00022643"/>
    </source>
</evidence>
<evidence type="ECO:0000256" key="5">
    <source>
        <dbReference type="ARBA" id="ARBA00022827"/>
    </source>
</evidence>
<dbReference type="EC" id="1.6.2.4" evidence="8"/>
<evidence type="ECO:0000256" key="2">
    <source>
        <dbReference type="ARBA" id="ARBA00001974"/>
    </source>
</evidence>
<dbReference type="Gene3D" id="3.40.50.80">
    <property type="entry name" value="Nucleotide-binding domain of ferredoxin-NADP reductase (FNR) module"/>
    <property type="match status" value="1"/>
</dbReference>
<evidence type="ECO:0000256" key="6">
    <source>
        <dbReference type="ARBA" id="ARBA00022857"/>
    </source>
</evidence>
<dbReference type="GO" id="GO:0050660">
    <property type="term" value="F:flavin adenine dinucleotide binding"/>
    <property type="evidence" value="ECO:0007669"/>
    <property type="project" value="TreeGrafter"/>
</dbReference>
<dbReference type="EMBL" id="JABFAI010000457">
    <property type="protein sequence ID" value="KAF4944147.1"/>
    <property type="molecule type" value="Genomic_DNA"/>
</dbReference>
<dbReference type="GO" id="GO:0003958">
    <property type="term" value="F:NADPH-hemoprotein reductase activity"/>
    <property type="evidence" value="ECO:0007669"/>
    <property type="project" value="UniProtKB-EC"/>
</dbReference>
<dbReference type="InterPro" id="IPR001433">
    <property type="entry name" value="OxRdtase_FAD/NAD-bd"/>
</dbReference>
<comment type="caution">
    <text evidence="11">The sequence shown here is derived from an EMBL/GenBank/DDBJ whole genome shotgun (WGS) entry which is preliminary data.</text>
</comment>
<evidence type="ECO:0000259" key="9">
    <source>
        <dbReference type="Pfam" id="PF00175"/>
    </source>
</evidence>
<comment type="cofactor">
    <cofactor evidence="2">
        <name>FAD</name>
        <dbReference type="ChEBI" id="CHEBI:57692"/>
    </cofactor>
</comment>
<feature type="domain" description="Oxidoreductase FAD/NAD(P)-binding" evidence="9">
    <location>
        <begin position="177"/>
        <end position="288"/>
    </location>
</feature>
<dbReference type="Gene3D" id="2.40.30.10">
    <property type="entry name" value="Translation factors"/>
    <property type="match status" value="1"/>
</dbReference>
<keyword evidence="6" id="KW-0521">NADP</keyword>
<evidence type="ECO:0000256" key="3">
    <source>
        <dbReference type="ARBA" id="ARBA00022630"/>
    </source>
</evidence>
<keyword evidence="7" id="KW-0560">Oxidoreductase</keyword>
<dbReference type="Pfam" id="PF00175">
    <property type="entry name" value="NAD_binding_1"/>
    <property type="match status" value="1"/>
</dbReference>
<dbReference type="FunFam" id="3.40.50.80:FF:000001">
    <property type="entry name" value="NADPH--cytochrome P450 reductase 1"/>
    <property type="match status" value="1"/>
</dbReference>
<dbReference type="GO" id="GO:0010181">
    <property type="term" value="F:FMN binding"/>
    <property type="evidence" value="ECO:0007669"/>
    <property type="project" value="TreeGrafter"/>
</dbReference>
<reference evidence="11" key="1">
    <citation type="journal article" date="2020" name="BMC Genomics">
        <title>Correction to: Identification and distribution of gene clusters required for synthesis of sphingolipid metabolism inhibitors in diverse species of the filamentous fungus Fusarium.</title>
        <authorList>
            <person name="Kim H.S."/>
            <person name="Lohmar J.M."/>
            <person name="Busman M."/>
            <person name="Brown D.W."/>
            <person name="Naumann T.A."/>
            <person name="Divon H.H."/>
            <person name="Lysoe E."/>
            <person name="Uhlig S."/>
            <person name="Proctor R.H."/>
        </authorList>
    </citation>
    <scope>NUCLEOTIDE SEQUENCE</scope>
    <source>
        <strain evidence="11">NRRL 45417</strain>
    </source>
</reference>
<dbReference type="SUPFAM" id="SSF52343">
    <property type="entry name" value="Ferredoxin reductase-like, C-terminal NADP-linked domain"/>
    <property type="match status" value="1"/>
</dbReference>
<protein>
    <recommendedName>
        <fullName evidence="8">NADPH--hemoprotein reductase</fullName>
        <ecNumber evidence="8">1.6.2.4</ecNumber>
    </recommendedName>
</protein>
<comment type="cofactor">
    <cofactor evidence="1">
        <name>FMN</name>
        <dbReference type="ChEBI" id="CHEBI:58210"/>
    </cofactor>
</comment>
<evidence type="ECO:0000256" key="1">
    <source>
        <dbReference type="ARBA" id="ARBA00001917"/>
    </source>
</evidence>
<evidence type="ECO:0000259" key="10">
    <source>
        <dbReference type="Pfam" id="PF00667"/>
    </source>
</evidence>
<dbReference type="AlphaFoldDB" id="A0A8H4WN54"/>
<feature type="domain" description="Sulfite reductase [NADPH] flavoprotein alpha-component-like FAD-binding" evidence="10">
    <location>
        <begin position="2"/>
        <end position="124"/>
    </location>
</feature>
<reference evidence="11" key="2">
    <citation type="submission" date="2020-05" db="EMBL/GenBank/DDBJ databases">
        <authorList>
            <person name="Kim H.-S."/>
            <person name="Proctor R.H."/>
            <person name="Brown D.W."/>
        </authorList>
    </citation>
    <scope>NUCLEOTIDE SEQUENCE</scope>
    <source>
        <strain evidence="11">NRRL 45417</strain>
    </source>
</reference>
<dbReference type="PANTHER" id="PTHR19384:SF17">
    <property type="entry name" value="NADPH--CYTOCHROME P450 REDUCTASE"/>
    <property type="match status" value="1"/>
</dbReference>
<dbReference type="SUPFAM" id="SSF63380">
    <property type="entry name" value="Riboflavin synthase domain-like"/>
    <property type="match status" value="1"/>
</dbReference>
<name>A0A8H4WN54_9HYPO</name>
<dbReference type="PRINTS" id="PR00371">
    <property type="entry name" value="FPNCR"/>
</dbReference>
<dbReference type="InterPro" id="IPR017938">
    <property type="entry name" value="Riboflavin_synthase-like_b-brl"/>
</dbReference>
<dbReference type="GO" id="GO:0005829">
    <property type="term" value="C:cytosol"/>
    <property type="evidence" value="ECO:0007669"/>
    <property type="project" value="TreeGrafter"/>
</dbReference>
<dbReference type="InterPro" id="IPR003097">
    <property type="entry name" value="CysJ-like_FAD-binding"/>
</dbReference>
<dbReference type="PANTHER" id="PTHR19384">
    <property type="entry name" value="NITRIC OXIDE SYNTHASE-RELATED"/>
    <property type="match status" value="1"/>
</dbReference>
<keyword evidence="3" id="KW-0285">Flavoprotein</keyword>
<dbReference type="OrthoDB" id="5144624at2759"/>
<proteinExistence type="predicted"/>
<evidence type="ECO:0000313" key="11">
    <source>
        <dbReference type="EMBL" id="KAF4944147.1"/>
    </source>
</evidence>
<gene>
    <name evidence="11" type="ORF">FGADI_12896</name>
</gene>
<sequence length="324" mass="36454">MHHQLEIYTPVSRQLLGTLARFTPSDASKAKATALAANKTRFHDTVSKIQYNIARTLKILGDGEPWTHIPFSAIIEGIPKLQPQYYSISSSSLIQPQKVSITVAVEDQAITGQSDRFRGVTSNYLLALKHMQKVEVHAEPGYEIRGLRETYTGIRLLIYIRLSNFRLPLDPSRPVVLIGPGTGIALMRGFVIERAKQAHLGQPVGKTLVFFGCRRSDEDYIYAPEWIDYKKALGDGFEIITAFSREGPSKVYVQQRLKEYAGEVNKFMEEKAAVYVCGDANHMARDTRHTLVQIISQHRGISEKAAEGVIKSMRTTAQYQEDVW</sequence>
<dbReference type="InterPro" id="IPR001709">
    <property type="entry name" value="Flavoprot_Pyr_Nucl_cyt_Rdtase"/>
</dbReference>
<keyword evidence="12" id="KW-1185">Reference proteome</keyword>